<evidence type="ECO:0000313" key="6">
    <source>
        <dbReference type="EMBL" id="CAE0664496.1"/>
    </source>
</evidence>
<protein>
    <submittedName>
        <fullName evidence="6">Uncharacterized protein</fullName>
    </submittedName>
</protein>
<proteinExistence type="predicted"/>
<feature type="region of interest" description="Disordered" evidence="5">
    <location>
        <begin position="920"/>
        <end position="949"/>
    </location>
</feature>
<evidence type="ECO:0000256" key="4">
    <source>
        <dbReference type="ARBA" id="ARBA00022737"/>
    </source>
</evidence>
<dbReference type="InterPro" id="IPR015943">
    <property type="entry name" value="WD40/YVTN_repeat-like_dom_sf"/>
</dbReference>
<dbReference type="SUPFAM" id="SSF50978">
    <property type="entry name" value="WD40 repeat-like"/>
    <property type="match status" value="1"/>
</dbReference>
<accession>A0A7S3YWR7</accession>
<dbReference type="SMART" id="SM00320">
    <property type="entry name" value="WD40"/>
    <property type="match status" value="5"/>
</dbReference>
<evidence type="ECO:0000256" key="1">
    <source>
        <dbReference type="ARBA" id="ARBA00004496"/>
    </source>
</evidence>
<dbReference type="PANTHER" id="PTHR12442:SF5">
    <property type="entry name" value="DYNEIN AXONEMAL INTERMEDIATE CHAIN 3"/>
    <property type="match status" value="1"/>
</dbReference>
<keyword evidence="2" id="KW-0963">Cytoplasm</keyword>
<comment type="subcellular location">
    <subcellularLocation>
        <location evidence="1">Cytoplasm</location>
    </subcellularLocation>
</comment>
<sequence length="971" mass="109483">MAEDAGGGKIPPGIEPFSVSMNNMKALGLKTGEGITDVVEFKVLSKADVIADCDAQGFLSSFTPLRKKIEAYVGEEILIVADLGCSYKEMCNFYWCSSEETFKKHMEDFNESGGAGAQDAKGGAELEEKLVKYISVVRISTDKKIDTVACLATDDKKDDHKELTEKLVKEQPDVFGTRPYRFRDSEYCDYMAMGVKIDDENYAMESTLVVAAAFGKLMSHLAEPELALSIEQSFKFQAGIKADQVEKAVYYEFNNDVKEHFEKLVEQFEGEGEDPDDIIPEYEEKPLIGKREWTPLTRGEVLKFDESAKEEDRPKRRPEWVFKTPNIEDSRVVNTRPLMEFTASKRRKEFAWEYMFEDADEEPVQGFKKTEMKEFGIFEKLDIDMGFQCVNPTQETASQTSWSRKVNKIVQAGPRSLTPRKIAERLASKELAAFLKSSISTCKHFLDSNNVLDLFQDEFQCLESVDSTVGRNSESNLKSMNQLRVTEMPPRRVCDVMWHPTMTGMVAFACGSNLDVEKTIELAGKVMWTSIIMWNLNNLLSPRLRLAVPGDVQCFKINPQNPYIVVAGIETGQVIMFDLSTAEINGKDVYAPTLGDGAENSKKVPAFSCKVLSVLQVSHSRAVRDMHWLPKGVSINRKGQYSYNPEAEAAQFFATTSTDGYMLFWDVKLKEGHHADGSVDKNIRWGPTFKLNLIQEGAKLSLAATRFAWMASETNKMRMSIVTEAGEVAFGNWACMADAKGEGPPVRPIETLAKVHNQECVSVLQSPHFPDICMTVGDWTFSLWKEGCDEPLFTSSCADAYLTCAAWSPSRPGVIIMGKSNGVLDIWILIDQIHKPVMYRSVRANSEICSLSFWSRKGRSSMMHGDQLLAVGDFTGTLHVFSVPLILMRPAPNEKEAMRQWYDYEIQRLGYVQKRADVNAADDSNEVKKPEEKKKGEKTGQTEEEIAETKEKEYQEMLSQFREKFFPKPEE</sequence>
<dbReference type="Gene3D" id="2.130.10.10">
    <property type="entry name" value="YVTN repeat-like/Quinoprotein amine dehydrogenase"/>
    <property type="match status" value="2"/>
</dbReference>
<dbReference type="AlphaFoldDB" id="A0A7S3YWR7"/>
<dbReference type="InterPro" id="IPR050687">
    <property type="entry name" value="Dynein_IC"/>
</dbReference>
<dbReference type="GO" id="GO:0045503">
    <property type="term" value="F:dynein light chain binding"/>
    <property type="evidence" value="ECO:0007669"/>
    <property type="project" value="TreeGrafter"/>
</dbReference>
<evidence type="ECO:0000256" key="3">
    <source>
        <dbReference type="ARBA" id="ARBA00022574"/>
    </source>
</evidence>
<dbReference type="PANTHER" id="PTHR12442">
    <property type="entry name" value="DYNEIN INTERMEDIATE CHAIN"/>
    <property type="match status" value="1"/>
</dbReference>
<name>A0A7S3YWR7_9EUKA</name>
<dbReference type="GO" id="GO:0036156">
    <property type="term" value="C:inner dynein arm"/>
    <property type="evidence" value="ECO:0007669"/>
    <property type="project" value="TreeGrafter"/>
</dbReference>
<evidence type="ECO:0000256" key="5">
    <source>
        <dbReference type="SAM" id="MobiDB-lite"/>
    </source>
</evidence>
<dbReference type="GO" id="GO:0060294">
    <property type="term" value="P:cilium movement involved in cell motility"/>
    <property type="evidence" value="ECO:0007669"/>
    <property type="project" value="TreeGrafter"/>
</dbReference>
<keyword evidence="3" id="KW-0853">WD repeat</keyword>
<dbReference type="GO" id="GO:0036159">
    <property type="term" value="P:inner dynein arm assembly"/>
    <property type="evidence" value="ECO:0007669"/>
    <property type="project" value="TreeGrafter"/>
</dbReference>
<feature type="compositionally biased region" description="Basic and acidic residues" evidence="5">
    <location>
        <begin position="925"/>
        <end position="949"/>
    </location>
</feature>
<dbReference type="GO" id="GO:0045504">
    <property type="term" value="F:dynein heavy chain binding"/>
    <property type="evidence" value="ECO:0007669"/>
    <property type="project" value="TreeGrafter"/>
</dbReference>
<keyword evidence="4" id="KW-0677">Repeat</keyword>
<dbReference type="EMBL" id="HBIV01022374">
    <property type="protein sequence ID" value="CAE0664496.1"/>
    <property type="molecule type" value="Transcribed_RNA"/>
</dbReference>
<gene>
    <name evidence="6" type="ORF">LGLO00237_LOCUS16099</name>
</gene>
<organism evidence="6">
    <name type="scientific">Lotharella globosa</name>
    <dbReference type="NCBI Taxonomy" id="91324"/>
    <lineage>
        <taxon>Eukaryota</taxon>
        <taxon>Sar</taxon>
        <taxon>Rhizaria</taxon>
        <taxon>Cercozoa</taxon>
        <taxon>Chlorarachniophyceae</taxon>
        <taxon>Lotharella</taxon>
    </lineage>
</organism>
<dbReference type="InterPro" id="IPR001680">
    <property type="entry name" value="WD40_rpt"/>
</dbReference>
<reference evidence="6" key="1">
    <citation type="submission" date="2021-01" db="EMBL/GenBank/DDBJ databases">
        <authorList>
            <person name="Corre E."/>
            <person name="Pelletier E."/>
            <person name="Niang G."/>
            <person name="Scheremetjew M."/>
            <person name="Finn R."/>
            <person name="Kale V."/>
            <person name="Holt S."/>
            <person name="Cochrane G."/>
            <person name="Meng A."/>
            <person name="Brown T."/>
            <person name="Cohen L."/>
        </authorList>
    </citation>
    <scope>NUCLEOTIDE SEQUENCE</scope>
    <source>
        <strain evidence="6">CCCM811</strain>
    </source>
</reference>
<dbReference type="InterPro" id="IPR036322">
    <property type="entry name" value="WD40_repeat_dom_sf"/>
</dbReference>
<evidence type="ECO:0000256" key="2">
    <source>
        <dbReference type="ARBA" id="ARBA00022490"/>
    </source>
</evidence>